<dbReference type="InterPro" id="IPR024706">
    <property type="entry name" value="Peroxiredoxin_AhpC-typ"/>
</dbReference>
<dbReference type="GO" id="GO:0004601">
    <property type="term" value="F:peroxidase activity"/>
    <property type="evidence" value="ECO:0007669"/>
    <property type="project" value="UniProtKB-KW"/>
</dbReference>
<dbReference type="PANTHER" id="PTHR43110">
    <property type="entry name" value="THIOL PEROXIDASE"/>
    <property type="match status" value="1"/>
</dbReference>
<accession>A0A5B2XNC7</accession>
<evidence type="ECO:0000256" key="9">
    <source>
        <dbReference type="ARBA" id="ARBA00065226"/>
    </source>
</evidence>
<evidence type="ECO:0000256" key="5">
    <source>
        <dbReference type="ARBA" id="ARBA00032824"/>
    </source>
</evidence>
<protein>
    <recommendedName>
        <fullName evidence="11">Alkyl hydroperoxide reductase E</fullName>
        <ecNumber evidence="10">1.11.1.29</ecNumber>
    </recommendedName>
    <alternativeName>
        <fullName evidence="12">Mycoredoxin-dependent peroxiredoxin</fullName>
    </alternativeName>
    <alternativeName>
        <fullName evidence="13">Peroxiredoxin AhpE</fullName>
    </alternativeName>
    <alternativeName>
        <fullName evidence="5">Thioredoxin peroxidase</fullName>
    </alternativeName>
</protein>
<evidence type="ECO:0000256" key="8">
    <source>
        <dbReference type="ARBA" id="ARBA00060973"/>
    </source>
</evidence>
<reference evidence="16 17" key="1">
    <citation type="submission" date="2019-09" db="EMBL/GenBank/DDBJ databases">
        <title>Goodfellowia gen. nov., a new genus of the Pseudonocardineae related to Actinoalloteichus, containing Goodfellowia coeruleoviolacea gen. nov., comb. nov. gen. nov., comb. nov.</title>
        <authorList>
            <person name="Labeda D."/>
        </authorList>
    </citation>
    <scope>NUCLEOTIDE SEQUENCE [LARGE SCALE GENOMIC DNA]</scope>
    <source>
        <strain evidence="16 17">AN110305</strain>
    </source>
</reference>
<keyword evidence="2" id="KW-0049">Antioxidant</keyword>
<dbReference type="EMBL" id="VUOB01000011">
    <property type="protein sequence ID" value="KAA2264332.1"/>
    <property type="molecule type" value="Genomic_DNA"/>
</dbReference>
<evidence type="ECO:0000259" key="15">
    <source>
        <dbReference type="PROSITE" id="PS51352"/>
    </source>
</evidence>
<dbReference type="FunFam" id="3.40.30.10:FF:000118">
    <property type="entry name" value="Peroxiredoxin AhpE"/>
    <property type="match status" value="1"/>
</dbReference>
<keyword evidence="3" id="KW-0560">Oxidoreductase</keyword>
<comment type="function">
    <text evidence="7">Thiol-specific peroxidase that catalyzes the reduction of hydrogen peroxide and organic hydroperoxides to water and alcohols, respectively. Plays a role in cell protection against oxidative stress by detoxifying peroxides. May represent an important antioxidant defense against cytotoxic peroxides, especially peroxynitrite, which can be formed by activated macrophages during infection.</text>
</comment>
<proteinExistence type="inferred from homology"/>
<dbReference type="PIRSF" id="PIRSF000239">
    <property type="entry name" value="AHPC"/>
    <property type="match status" value="1"/>
</dbReference>
<evidence type="ECO:0000256" key="6">
    <source>
        <dbReference type="ARBA" id="ARBA00052774"/>
    </source>
</evidence>
<keyword evidence="4" id="KW-0676">Redox-active center</keyword>
<dbReference type="PROSITE" id="PS51352">
    <property type="entry name" value="THIOREDOXIN_2"/>
    <property type="match status" value="1"/>
</dbReference>
<feature type="active site" description="Cysteine sulfenic acid (-SOH) intermediate; for peroxidase activity" evidence="14">
    <location>
        <position position="46"/>
    </location>
</feature>
<dbReference type="RefSeq" id="WP_149848815.1">
    <property type="nucleotide sequence ID" value="NZ_VUOB01000011.1"/>
</dbReference>
<evidence type="ECO:0000256" key="10">
    <source>
        <dbReference type="ARBA" id="ARBA00067009"/>
    </source>
</evidence>
<feature type="domain" description="Thioredoxin" evidence="15">
    <location>
        <begin position="3"/>
        <end position="154"/>
    </location>
</feature>
<dbReference type="CDD" id="cd03018">
    <property type="entry name" value="PRX_AhpE_like"/>
    <property type="match status" value="1"/>
</dbReference>
<dbReference type="InterPro" id="IPR000866">
    <property type="entry name" value="AhpC/TSA"/>
</dbReference>
<comment type="similarity">
    <text evidence="8">Belongs to the peroxiredoxin family. AhpE subfamily.</text>
</comment>
<name>A0A5B2XNC7_9PSEU</name>
<evidence type="ECO:0000256" key="13">
    <source>
        <dbReference type="ARBA" id="ARBA00083736"/>
    </source>
</evidence>
<dbReference type="InterPro" id="IPR050455">
    <property type="entry name" value="Tpx_Peroxidase_subfamily"/>
</dbReference>
<evidence type="ECO:0000313" key="16">
    <source>
        <dbReference type="EMBL" id="KAA2264332.1"/>
    </source>
</evidence>
<comment type="catalytic activity">
    <reaction evidence="6">
        <text>[mycoredoxin]-L-dithiol + a hydroperoxide = [mycoredoxin]-L-disulfide + an alcohol + H2O</text>
        <dbReference type="Rhea" id="RHEA:62640"/>
        <dbReference type="Rhea" id="RHEA-COMP:16137"/>
        <dbReference type="Rhea" id="RHEA-COMP:16138"/>
        <dbReference type="ChEBI" id="CHEBI:15377"/>
        <dbReference type="ChEBI" id="CHEBI:29950"/>
        <dbReference type="ChEBI" id="CHEBI:30879"/>
        <dbReference type="ChEBI" id="CHEBI:35924"/>
        <dbReference type="ChEBI" id="CHEBI:50058"/>
        <dbReference type="EC" id="1.11.1.29"/>
    </reaction>
</comment>
<comment type="caution">
    <text evidence="16">The sequence shown here is derived from an EMBL/GenBank/DDBJ whole genome shotgun (WGS) entry which is preliminary data.</text>
</comment>
<sequence>MALEVGSEAPDFTLNDYNKQQVTLSSFRGKSNVLLVFYPFAFSGICQGELCQVRDELSVYEGENVQVIGVSVDTPFSLKAWAEQQGYTFPLLSDFWPHGEVAKTYGVFNEAAGLATRGTFLVDTEGTLRFVEVNQPGEARDQDAWKKAVAALSA</sequence>
<evidence type="ECO:0000256" key="11">
    <source>
        <dbReference type="ARBA" id="ARBA00068979"/>
    </source>
</evidence>
<dbReference type="Gene3D" id="3.40.30.10">
    <property type="entry name" value="Glutaredoxin"/>
    <property type="match status" value="1"/>
</dbReference>
<dbReference type="PANTHER" id="PTHR43110:SF1">
    <property type="entry name" value="THIOL PEROXIDASE"/>
    <property type="match status" value="1"/>
</dbReference>
<evidence type="ECO:0000256" key="4">
    <source>
        <dbReference type="ARBA" id="ARBA00023284"/>
    </source>
</evidence>
<dbReference type="OrthoDB" id="9812811at2"/>
<organism evidence="16 17">
    <name type="scientific">Solihabitans fulvus</name>
    <dbReference type="NCBI Taxonomy" id="1892852"/>
    <lineage>
        <taxon>Bacteria</taxon>
        <taxon>Bacillati</taxon>
        <taxon>Actinomycetota</taxon>
        <taxon>Actinomycetes</taxon>
        <taxon>Pseudonocardiales</taxon>
        <taxon>Pseudonocardiaceae</taxon>
        <taxon>Solihabitans</taxon>
    </lineage>
</organism>
<dbReference type="EC" id="1.11.1.29" evidence="10"/>
<dbReference type="AlphaFoldDB" id="A0A5B2XNC7"/>
<evidence type="ECO:0000256" key="14">
    <source>
        <dbReference type="PIRSR" id="PIRSR000239-1"/>
    </source>
</evidence>
<reference evidence="16 17" key="2">
    <citation type="submission" date="2019-09" db="EMBL/GenBank/DDBJ databases">
        <authorList>
            <person name="Jin C."/>
        </authorList>
    </citation>
    <scope>NUCLEOTIDE SEQUENCE [LARGE SCALE GENOMIC DNA]</scope>
    <source>
        <strain evidence="16 17">AN110305</strain>
    </source>
</reference>
<keyword evidence="1" id="KW-0575">Peroxidase</keyword>
<evidence type="ECO:0000256" key="12">
    <source>
        <dbReference type="ARBA" id="ARBA00082991"/>
    </source>
</evidence>
<keyword evidence="17" id="KW-1185">Reference proteome</keyword>
<evidence type="ECO:0000313" key="17">
    <source>
        <dbReference type="Proteomes" id="UP000323454"/>
    </source>
</evidence>
<dbReference type="Pfam" id="PF00578">
    <property type="entry name" value="AhpC-TSA"/>
    <property type="match status" value="1"/>
</dbReference>
<evidence type="ECO:0000256" key="3">
    <source>
        <dbReference type="ARBA" id="ARBA00023002"/>
    </source>
</evidence>
<dbReference type="Proteomes" id="UP000323454">
    <property type="component" value="Unassembled WGS sequence"/>
</dbReference>
<evidence type="ECO:0000256" key="2">
    <source>
        <dbReference type="ARBA" id="ARBA00022862"/>
    </source>
</evidence>
<gene>
    <name evidence="16" type="ORF">F0L68_07890</name>
</gene>
<evidence type="ECO:0000256" key="7">
    <source>
        <dbReference type="ARBA" id="ARBA00056930"/>
    </source>
</evidence>
<dbReference type="InterPro" id="IPR036249">
    <property type="entry name" value="Thioredoxin-like_sf"/>
</dbReference>
<dbReference type="InterPro" id="IPR013766">
    <property type="entry name" value="Thioredoxin_domain"/>
</dbReference>
<dbReference type="SUPFAM" id="SSF52833">
    <property type="entry name" value="Thioredoxin-like"/>
    <property type="match status" value="1"/>
</dbReference>
<evidence type="ECO:0000256" key="1">
    <source>
        <dbReference type="ARBA" id="ARBA00022559"/>
    </source>
</evidence>
<comment type="subunit">
    <text evidence="9">Homodimer. Forms both dimers and octamers; a tightly-associated dimer and a ring-like octamer.</text>
</comment>